<proteinExistence type="predicted"/>
<dbReference type="AlphaFoldDB" id="A0A0F9E0M9"/>
<dbReference type="EMBL" id="LAZR01029412">
    <property type="protein sequence ID" value="KKL59651.1"/>
    <property type="molecule type" value="Genomic_DNA"/>
</dbReference>
<gene>
    <name evidence="2" type="ORF">LCGC14_2213210</name>
</gene>
<evidence type="ECO:0000256" key="1">
    <source>
        <dbReference type="SAM" id="MobiDB-lite"/>
    </source>
</evidence>
<protein>
    <submittedName>
        <fullName evidence="2">Uncharacterized protein</fullName>
    </submittedName>
</protein>
<name>A0A0F9E0M9_9ZZZZ</name>
<reference evidence="2" key="1">
    <citation type="journal article" date="2015" name="Nature">
        <title>Complex archaea that bridge the gap between prokaryotes and eukaryotes.</title>
        <authorList>
            <person name="Spang A."/>
            <person name="Saw J.H."/>
            <person name="Jorgensen S.L."/>
            <person name="Zaremba-Niedzwiedzka K."/>
            <person name="Martijn J."/>
            <person name="Lind A.E."/>
            <person name="van Eijk R."/>
            <person name="Schleper C."/>
            <person name="Guy L."/>
            <person name="Ettema T.J."/>
        </authorList>
    </citation>
    <scope>NUCLEOTIDE SEQUENCE</scope>
</reference>
<comment type="caution">
    <text evidence="2">The sequence shown here is derived from an EMBL/GenBank/DDBJ whole genome shotgun (WGS) entry which is preliminary data.</text>
</comment>
<feature type="region of interest" description="Disordered" evidence="1">
    <location>
        <begin position="1"/>
        <end position="25"/>
    </location>
</feature>
<organism evidence="2">
    <name type="scientific">marine sediment metagenome</name>
    <dbReference type="NCBI Taxonomy" id="412755"/>
    <lineage>
        <taxon>unclassified sequences</taxon>
        <taxon>metagenomes</taxon>
        <taxon>ecological metagenomes</taxon>
    </lineage>
</organism>
<evidence type="ECO:0000313" key="2">
    <source>
        <dbReference type="EMBL" id="KKL59651.1"/>
    </source>
</evidence>
<sequence length="95" mass="10706">MNKMKDDFKDDIEPSIPKKGHGNARVSITSVPHGVNIKLQIRRLDGITYYNVARDAILGVLAGCVTEGLDVAEIKGLLKEVEDKYFDEETKIWKF</sequence>
<feature type="compositionally biased region" description="Basic and acidic residues" evidence="1">
    <location>
        <begin position="1"/>
        <end position="12"/>
    </location>
</feature>
<accession>A0A0F9E0M9</accession>